<dbReference type="EMBL" id="VAFM01000001">
    <property type="protein sequence ID" value="TKW61817.1"/>
    <property type="molecule type" value="Genomic_DNA"/>
</dbReference>
<sequence>MKQKRLTGSTWAMPYLPALAVLLVLQAFPVHASSELFPATEVTARYNPLGYLKNLLFPQTSTDIAEATLQRYAAIEPASGGGEAKSEGHGEKAEGGGHGDPKATGKSEGKKSFTGKVIGAIPELPVVTIGGKSVISRAEKTANELNDTTPAGLRDSMMLQQLDRRFSINTYAHSPKRGPNDAKISAIVFTDFSCGLCMPELAKIDAALVGVSDTVQTIHVHAPMMRFQDTNMPAFYGKVAARGGVFWKYRDLLIAKPTTDANVLFDNLISSGMNVAQARSLMMTDARRFYRELDADSLLARSFSIANPPVVFLNGIRVGYGGIPLEKLKDVLEYLHLRIARGMNEPPK</sequence>
<dbReference type="InterPro" id="IPR036249">
    <property type="entry name" value="Thioredoxin-like_sf"/>
</dbReference>
<evidence type="ECO:0008006" key="4">
    <source>
        <dbReference type="Google" id="ProtNLM"/>
    </source>
</evidence>
<gene>
    <name evidence="2" type="ORF">DI628_04145</name>
</gene>
<feature type="region of interest" description="Disordered" evidence="1">
    <location>
        <begin position="78"/>
        <end position="110"/>
    </location>
</feature>
<comment type="caution">
    <text evidence="2">The sequence shown here is derived from an EMBL/GenBank/DDBJ whole genome shotgun (WGS) entry which is preliminary data.</text>
</comment>
<evidence type="ECO:0000313" key="2">
    <source>
        <dbReference type="EMBL" id="TKW61817.1"/>
    </source>
</evidence>
<dbReference type="AlphaFoldDB" id="A0A6N4RDJ8"/>
<dbReference type="SUPFAM" id="SSF52833">
    <property type="entry name" value="Thioredoxin-like"/>
    <property type="match status" value="1"/>
</dbReference>
<evidence type="ECO:0000313" key="3">
    <source>
        <dbReference type="Proteomes" id="UP000320948"/>
    </source>
</evidence>
<reference evidence="2 3" key="1">
    <citation type="journal article" date="2017" name="Nat. Commun.">
        <title>In situ click chemistry generation of cyclooxygenase-2 inhibitors.</title>
        <authorList>
            <person name="Bhardwaj A."/>
            <person name="Kaur J."/>
            <person name="Wuest M."/>
            <person name="Wuest F."/>
        </authorList>
    </citation>
    <scope>NUCLEOTIDE SEQUENCE [LARGE SCALE GENOMIC DNA]</scope>
    <source>
        <strain evidence="2">S2_018_000_R2_106</strain>
    </source>
</reference>
<protein>
    <recommendedName>
        <fullName evidence="4">Thioredoxin-like fold domain-containing protein</fullName>
    </recommendedName>
</protein>
<dbReference type="Proteomes" id="UP000320948">
    <property type="component" value="Unassembled WGS sequence"/>
</dbReference>
<name>A0A6N4RDJ8_BLAVI</name>
<accession>A0A6N4RDJ8</accession>
<feature type="compositionally biased region" description="Basic and acidic residues" evidence="1">
    <location>
        <begin position="84"/>
        <end position="110"/>
    </location>
</feature>
<dbReference type="Gene3D" id="3.40.30.10">
    <property type="entry name" value="Glutaredoxin"/>
    <property type="match status" value="1"/>
</dbReference>
<organism evidence="2 3">
    <name type="scientific">Blastochloris viridis</name>
    <name type="common">Rhodopseudomonas viridis</name>
    <dbReference type="NCBI Taxonomy" id="1079"/>
    <lineage>
        <taxon>Bacteria</taxon>
        <taxon>Pseudomonadati</taxon>
        <taxon>Pseudomonadota</taxon>
        <taxon>Alphaproteobacteria</taxon>
        <taxon>Hyphomicrobiales</taxon>
        <taxon>Blastochloridaceae</taxon>
        <taxon>Blastochloris</taxon>
    </lineage>
</organism>
<proteinExistence type="predicted"/>
<evidence type="ECO:0000256" key="1">
    <source>
        <dbReference type="SAM" id="MobiDB-lite"/>
    </source>
</evidence>